<feature type="region of interest" description="Disordered" evidence="1">
    <location>
        <begin position="155"/>
        <end position="194"/>
    </location>
</feature>
<organism evidence="2 3">
    <name type="scientific">Hyaloscypha hepaticicola</name>
    <dbReference type="NCBI Taxonomy" id="2082293"/>
    <lineage>
        <taxon>Eukaryota</taxon>
        <taxon>Fungi</taxon>
        <taxon>Dikarya</taxon>
        <taxon>Ascomycota</taxon>
        <taxon>Pezizomycotina</taxon>
        <taxon>Leotiomycetes</taxon>
        <taxon>Helotiales</taxon>
        <taxon>Hyaloscyphaceae</taxon>
        <taxon>Hyaloscypha</taxon>
    </lineage>
</organism>
<dbReference type="Proteomes" id="UP000235672">
    <property type="component" value="Unassembled WGS sequence"/>
</dbReference>
<proteinExistence type="predicted"/>
<keyword evidence="3" id="KW-1185">Reference proteome</keyword>
<reference evidence="2 3" key="1">
    <citation type="submission" date="2016-05" db="EMBL/GenBank/DDBJ databases">
        <title>A degradative enzymes factory behind the ericoid mycorrhizal symbiosis.</title>
        <authorList>
            <consortium name="DOE Joint Genome Institute"/>
            <person name="Martino E."/>
            <person name="Morin E."/>
            <person name="Grelet G."/>
            <person name="Kuo A."/>
            <person name="Kohler A."/>
            <person name="Daghino S."/>
            <person name="Barry K."/>
            <person name="Choi C."/>
            <person name="Cichocki N."/>
            <person name="Clum A."/>
            <person name="Copeland A."/>
            <person name="Hainaut M."/>
            <person name="Haridas S."/>
            <person name="Labutti K."/>
            <person name="Lindquist E."/>
            <person name="Lipzen A."/>
            <person name="Khouja H.-R."/>
            <person name="Murat C."/>
            <person name="Ohm R."/>
            <person name="Olson A."/>
            <person name="Spatafora J."/>
            <person name="Veneault-Fourrey C."/>
            <person name="Henrissat B."/>
            <person name="Grigoriev I."/>
            <person name="Martin F."/>
            <person name="Perotto S."/>
        </authorList>
    </citation>
    <scope>NUCLEOTIDE SEQUENCE [LARGE SCALE GENOMIC DNA]</scope>
    <source>
        <strain evidence="2 3">UAMH 7357</strain>
    </source>
</reference>
<dbReference type="EMBL" id="KZ613527">
    <property type="protein sequence ID" value="PMD13849.1"/>
    <property type="molecule type" value="Genomic_DNA"/>
</dbReference>
<dbReference type="AlphaFoldDB" id="A0A2J6PIN7"/>
<evidence type="ECO:0000313" key="3">
    <source>
        <dbReference type="Proteomes" id="UP000235672"/>
    </source>
</evidence>
<evidence type="ECO:0000256" key="1">
    <source>
        <dbReference type="SAM" id="MobiDB-lite"/>
    </source>
</evidence>
<gene>
    <name evidence="2" type="ORF">NA56DRAFT_651491</name>
</gene>
<accession>A0A2J6PIN7</accession>
<evidence type="ECO:0000313" key="2">
    <source>
        <dbReference type="EMBL" id="PMD13849.1"/>
    </source>
</evidence>
<protein>
    <submittedName>
        <fullName evidence="2">Uncharacterized protein</fullName>
    </submittedName>
</protein>
<sequence>MAFQCLPVDKLDTTIFNDVCIASNILANETAWSMTIDAFKACGGSSNYFVTDDNCYTYCNITTPFDTVMMTNCLADSMAPNFDWSQMEWDCYPFAWDEPSISETTAGLIATTWTYPDFTMEYTQSNGAVVTQTDNFWGTPLTDITTTSSATAKASHTATGSTAMKTTGSKSSSSTSTSTTATPTSSTKSSGAGKGIKSSYGAGALVALSVLAFAL</sequence>
<dbReference type="OrthoDB" id="3548561at2759"/>
<name>A0A2J6PIN7_9HELO</name>